<proteinExistence type="predicted"/>
<protein>
    <submittedName>
        <fullName evidence="1">Uncharacterized protein</fullName>
    </submittedName>
</protein>
<dbReference type="SUPFAM" id="SSF48452">
    <property type="entry name" value="TPR-like"/>
    <property type="match status" value="1"/>
</dbReference>
<dbReference type="EMBL" id="CAJZBQ010000054">
    <property type="protein sequence ID" value="CAG9332214.1"/>
    <property type="molecule type" value="Genomic_DNA"/>
</dbReference>
<evidence type="ECO:0000313" key="1">
    <source>
        <dbReference type="EMBL" id="CAG9332214.1"/>
    </source>
</evidence>
<sequence>MKTKKGQKYLSIQESVNLVVNCYKKLDKIRLLIGYESTEITQKFLNFISMATSLGIVLMQHHRYSEAFCVLNKAVKADQSILKITLQLNWSERIVLYCVMAFAFHKQGQDNQALRFVYEIQSFMLSAKKKGYGYGWDLEICSHFITFLINWTMKNFNKSSVYLQLAAEALNSILKGEKSSISDICKKSLYGIISLGLCGVKLIVEDKKEIAISICRKLIKEIEDNAVFGLAKEFLERIENFIKPYDFLESTPTFDLFPESVDQKRISKASIEMPLLAETEYSIVQPPFDEILLTREFEDVFFISNFIHFLTPNVPLINPGELEHPLEDRLPLIEKKPLPPFQIPHSPKEKLENPHAKLIRRILSKKEKPWTQKNLTPAPDIRQMAYLETSRDESKEKIHKIQSDIITNINRSKSISSHRPQNSSPIPVDRLMEVVLKDKEKLSAYRKEALQRRNRHFMVEFSPLRGLDENHNVKVDLIPIHPRYTGSNLGVRYKSPAPFRTKRNDYVFSKDISELSTPEVAYHPIYNF</sequence>
<keyword evidence="2" id="KW-1185">Reference proteome</keyword>
<evidence type="ECO:0000313" key="2">
    <source>
        <dbReference type="Proteomes" id="UP001162131"/>
    </source>
</evidence>
<dbReference type="Proteomes" id="UP001162131">
    <property type="component" value="Unassembled WGS sequence"/>
</dbReference>
<gene>
    <name evidence="1" type="ORF">BSTOLATCC_MIC55666</name>
</gene>
<name>A0AAU9K5B7_9CILI</name>
<reference evidence="1" key="1">
    <citation type="submission" date="2021-09" db="EMBL/GenBank/DDBJ databases">
        <authorList>
            <consortium name="AG Swart"/>
            <person name="Singh M."/>
            <person name="Singh A."/>
            <person name="Seah K."/>
            <person name="Emmerich C."/>
        </authorList>
    </citation>
    <scope>NUCLEOTIDE SEQUENCE</scope>
    <source>
        <strain evidence="1">ATCC30299</strain>
    </source>
</reference>
<comment type="caution">
    <text evidence="1">The sequence shown here is derived from an EMBL/GenBank/DDBJ whole genome shotgun (WGS) entry which is preliminary data.</text>
</comment>
<dbReference type="InterPro" id="IPR011990">
    <property type="entry name" value="TPR-like_helical_dom_sf"/>
</dbReference>
<dbReference type="AlphaFoldDB" id="A0AAU9K5B7"/>
<accession>A0AAU9K5B7</accession>
<organism evidence="1 2">
    <name type="scientific">Blepharisma stoltei</name>
    <dbReference type="NCBI Taxonomy" id="1481888"/>
    <lineage>
        <taxon>Eukaryota</taxon>
        <taxon>Sar</taxon>
        <taxon>Alveolata</taxon>
        <taxon>Ciliophora</taxon>
        <taxon>Postciliodesmatophora</taxon>
        <taxon>Heterotrichea</taxon>
        <taxon>Heterotrichida</taxon>
        <taxon>Blepharismidae</taxon>
        <taxon>Blepharisma</taxon>
    </lineage>
</organism>